<name>A0AAW0DJK4_9AGAR</name>
<evidence type="ECO:0000256" key="10">
    <source>
        <dbReference type="ARBA" id="ARBA00023033"/>
    </source>
</evidence>
<evidence type="ECO:0000256" key="9">
    <source>
        <dbReference type="ARBA" id="ARBA00023004"/>
    </source>
</evidence>
<dbReference type="Gene3D" id="1.10.630.10">
    <property type="entry name" value="Cytochrome P450"/>
    <property type="match status" value="2"/>
</dbReference>
<reference evidence="12 13" key="1">
    <citation type="submission" date="2024-01" db="EMBL/GenBank/DDBJ databases">
        <title>A draft genome for a cacao thread blight-causing isolate of Paramarasmius palmivorus.</title>
        <authorList>
            <person name="Baruah I.K."/>
            <person name="Bukari Y."/>
            <person name="Amoako-Attah I."/>
            <person name="Meinhardt L.W."/>
            <person name="Bailey B.A."/>
            <person name="Cohen S.P."/>
        </authorList>
    </citation>
    <scope>NUCLEOTIDE SEQUENCE [LARGE SCALE GENOMIC DNA]</scope>
    <source>
        <strain evidence="12 13">GH-12</strain>
    </source>
</reference>
<dbReference type="InterPro" id="IPR001128">
    <property type="entry name" value="Cyt_P450"/>
</dbReference>
<evidence type="ECO:0000256" key="8">
    <source>
        <dbReference type="ARBA" id="ARBA00023002"/>
    </source>
</evidence>
<protein>
    <recommendedName>
        <fullName evidence="14">Cytochrome P450</fullName>
    </recommendedName>
</protein>
<evidence type="ECO:0000256" key="3">
    <source>
        <dbReference type="ARBA" id="ARBA00010617"/>
    </source>
</evidence>
<keyword evidence="11" id="KW-0472">Membrane</keyword>
<keyword evidence="7" id="KW-1133">Transmembrane helix</keyword>
<dbReference type="GO" id="GO:0016020">
    <property type="term" value="C:membrane"/>
    <property type="evidence" value="ECO:0007669"/>
    <property type="project" value="UniProtKB-SubCell"/>
</dbReference>
<comment type="subcellular location">
    <subcellularLocation>
        <location evidence="2">Membrane</location>
        <topology evidence="2">Single-pass membrane protein</topology>
    </subcellularLocation>
</comment>
<evidence type="ECO:0000256" key="2">
    <source>
        <dbReference type="ARBA" id="ARBA00004167"/>
    </source>
</evidence>
<dbReference type="Proteomes" id="UP001383192">
    <property type="component" value="Unassembled WGS sequence"/>
</dbReference>
<sequence length="368" mass="41467">MEACKELLDKRSLTTADRPPSVAADLVTTGLTHGFGSICTASFAHPVLWDKRCPQHDTKEAVEIIEAESPPGKVERLDERADGEATQNTLRVPSYMEEVLNKQEEFGLTREVIGYIGTDTTTAFLQTLVLFLTVYPEVQHIAQEELDRVVGDKRAPTLEGFDNFPYIQAIVKETHRIRPVGPVGIPHVTTSVEEDTHKRFARVQRSSTIPKPSSLTDSFSPNTARRQTLTIAILGQTSSLGSAVYGYRRFILDPEPDAIRQRVCPGIHLAHSSLASNTMNLLWAFNSKPPEDPKTGEEIPIDIWGYEEGLALTPKPFDCQIIPRGDHVKNIVKREFREATETFVKYERDLAKEDKDWVGRLRMNWRFN</sequence>
<dbReference type="AlphaFoldDB" id="A0AAW0DJK4"/>
<evidence type="ECO:0000256" key="1">
    <source>
        <dbReference type="ARBA" id="ARBA00001971"/>
    </source>
</evidence>
<dbReference type="GO" id="GO:0016705">
    <property type="term" value="F:oxidoreductase activity, acting on paired donors, with incorporation or reduction of molecular oxygen"/>
    <property type="evidence" value="ECO:0007669"/>
    <property type="project" value="InterPro"/>
</dbReference>
<evidence type="ECO:0000256" key="6">
    <source>
        <dbReference type="ARBA" id="ARBA00022723"/>
    </source>
</evidence>
<evidence type="ECO:0000313" key="12">
    <source>
        <dbReference type="EMBL" id="KAK7051615.1"/>
    </source>
</evidence>
<dbReference type="Pfam" id="PF00067">
    <property type="entry name" value="p450"/>
    <property type="match status" value="1"/>
</dbReference>
<dbReference type="PANTHER" id="PTHR46300">
    <property type="entry name" value="P450, PUTATIVE (EUROFUNG)-RELATED-RELATED"/>
    <property type="match status" value="1"/>
</dbReference>
<dbReference type="GO" id="GO:0005506">
    <property type="term" value="F:iron ion binding"/>
    <property type="evidence" value="ECO:0007669"/>
    <property type="project" value="InterPro"/>
</dbReference>
<keyword evidence="10" id="KW-0503">Monooxygenase</keyword>
<dbReference type="PANTHER" id="PTHR46300:SF2">
    <property type="entry name" value="CYTOCHROME P450 MONOOXYGENASE ALNH-RELATED"/>
    <property type="match status" value="1"/>
</dbReference>
<evidence type="ECO:0000256" key="4">
    <source>
        <dbReference type="ARBA" id="ARBA00022617"/>
    </source>
</evidence>
<comment type="caution">
    <text evidence="12">The sequence shown here is derived from an EMBL/GenBank/DDBJ whole genome shotgun (WGS) entry which is preliminary data.</text>
</comment>
<proteinExistence type="inferred from homology"/>
<dbReference type="GO" id="GO:0020037">
    <property type="term" value="F:heme binding"/>
    <property type="evidence" value="ECO:0007669"/>
    <property type="project" value="InterPro"/>
</dbReference>
<comment type="similarity">
    <text evidence="3">Belongs to the cytochrome P450 family.</text>
</comment>
<keyword evidence="6" id="KW-0479">Metal-binding</keyword>
<dbReference type="GO" id="GO:0004497">
    <property type="term" value="F:monooxygenase activity"/>
    <property type="evidence" value="ECO:0007669"/>
    <property type="project" value="UniProtKB-KW"/>
</dbReference>
<dbReference type="InterPro" id="IPR036396">
    <property type="entry name" value="Cyt_P450_sf"/>
</dbReference>
<keyword evidence="9" id="KW-0408">Iron</keyword>
<comment type="cofactor">
    <cofactor evidence="1">
        <name>heme</name>
        <dbReference type="ChEBI" id="CHEBI:30413"/>
    </cofactor>
</comment>
<keyword evidence="4" id="KW-0349">Heme</keyword>
<organism evidence="12 13">
    <name type="scientific">Paramarasmius palmivorus</name>
    <dbReference type="NCBI Taxonomy" id="297713"/>
    <lineage>
        <taxon>Eukaryota</taxon>
        <taxon>Fungi</taxon>
        <taxon>Dikarya</taxon>
        <taxon>Basidiomycota</taxon>
        <taxon>Agaricomycotina</taxon>
        <taxon>Agaricomycetes</taxon>
        <taxon>Agaricomycetidae</taxon>
        <taxon>Agaricales</taxon>
        <taxon>Marasmiineae</taxon>
        <taxon>Marasmiaceae</taxon>
        <taxon>Paramarasmius</taxon>
    </lineage>
</organism>
<accession>A0AAW0DJK4</accession>
<evidence type="ECO:0000256" key="5">
    <source>
        <dbReference type="ARBA" id="ARBA00022692"/>
    </source>
</evidence>
<gene>
    <name evidence="12" type="ORF">VNI00_004594</name>
</gene>
<keyword evidence="8" id="KW-0560">Oxidoreductase</keyword>
<dbReference type="SUPFAM" id="SSF48264">
    <property type="entry name" value="Cytochrome P450"/>
    <property type="match status" value="2"/>
</dbReference>
<keyword evidence="5" id="KW-0812">Transmembrane</keyword>
<evidence type="ECO:0000256" key="7">
    <source>
        <dbReference type="ARBA" id="ARBA00022989"/>
    </source>
</evidence>
<evidence type="ECO:0008006" key="14">
    <source>
        <dbReference type="Google" id="ProtNLM"/>
    </source>
</evidence>
<evidence type="ECO:0000256" key="11">
    <source>
        <dbReference type="ARBA" id="ARBA00023136"/>
    </source>
</evidence>
<dbReference type="InterPro" id="IPR050364">
    <property type="entry name" value="Cytochrome_P450_fung"/>
</dbReference>
<keyword evidence="13" id="KW-1185">Reference proteome</keyword>
<evidence type="ECO:0000313" key="13">
    <source>
        <dbReference type="Proteomes" id="UP001383192"/>
    </source>
</evidence>
<dbReference type="EMBL" id="JAYKXP010000012">
    <property type="protein sequence ID" value="KAK7051615.1"/>
    <property type="molecule type" value="Genomic_DNA"/>
</dbReference>